<proteinExistence type="predicted"/>
<reference evidence="2" key="1">
    <citation type="journal article" date="2019" name="Int. J. Syst. Evol. Microbiol.">
        <title>The Global Catalogue of Microorganisms (GCM) 10K type strain sequencing project: providing services to taxonomists for standard genome sequencing and annotation.</title>
        <authorList>
            <consortium name="The Broad Institute Genomics Platform"/>
            <consortium name="The Broad Institute Genome Sequencing Center for Infectious Disease"/>
            <person name="Wu L."/>
            <person name="Ma J."/>
        </authorList>
    </citation>
    <scope>NUCLEOTIDE SEQUENCE [LARGE SCALE GENOMIC DNA]</scope>
    <source>
        <strain evidence="2">KCTC 42107</strain>
    </source>
</reference>
<dbReference type="EMBL" id="JBHUMD010000026">
    <property type="protein sequence ID" value="MFD2603005.1"/>
    <property type="molecule type" value="Genomic_DNA"/>
</dbReference>
<name>A0ABW5NVV5_9FLAO</name>
<organism evidence="1 2">
    <name type="scientific">Flavobacterium suzhouense</name>
    <dbReference type="NCBI Taxonomy" id="1529638"/>
    <lineage>
        <taxon>Bacteria</taxon>
        <taxon>Pseudomonadati</taxon>
        <taxon>Bacteroidota</taxon>
        <taxon>Flavobacteriia</taxon>
        <taxon>Flavobacteriales</taxon>
        <taxon>Flavobacteriaceae</taxon>
        <taxon>Flavobacterium</taxon>
    </lineage>
</organism>
<evidence type="ECO:0000313" key="2">
    <source>
        <dbReference type="Proteomes" id="UP001597480"/>
    </source>
</evidence>
<gene>
    <name evidence="1" type="ORF">ACFSR3_13140</name>
</gene>
<sequence length="91" mass="9140">MFLWLSCNSFFCLRPDNEKADTLGVPSSVIFGTGGLTISGASTSSLAAGRGVIGAGLISVVTSTDSTLTLSVCTMVSCTDTLTSAGALSLK</sequence>
<dbReference type="Proteomes" id="UP001597480">
    <property type="component" value="Unassembled WGS sequence"/>
</dbReference>
<accession>A0ABW5NVV5</accession>
<evidence type="ECO:0008006" key="3">
    <source>
        <dbReference type="Google" id="ProtNLM"/>
    </source>
</evidence>
<evidence type="ECO:0000313" key="1">
    <source>
        <dbReference type="EMBL" id="MFD2603005.1"/>
    </source>
</evidence>
<dbReference type="RefSeq" id="WP_379821549.1">
    <property type="nucleotide sequence ID" value="NZ_JBHUMD010000026.1"/>
</dbReference>
<keyword evidence="2" id="KW-1185">Reference proteome</keyword>
<protein>
    <recommendedName>
        <fullName evidence="3">Secreted protein</fullName>
    </recommendedName>
</protein>
<comment type="caution">
    <text evidence="1">The sequence shown here is derived from an EMBL/GenBank/DDBJ whole genome shotgun (WGS) entry which is preliminary data.</text>
</comment>